<keyword evidence="5 6" id="KW-0949">S-adenosyl-L-methionine</keyword>
<evidence type="ECO:0000256" key="4">
    <source>
        <dbReference type="ARBA" id="ARBA00022679"/>
    </source>
</evidence>
<keyword evidence="8" id="KW-1185">Reference proteome</keyword>
<accession>A0ABN0ZCR1</accession>
<dbReference type="HAMAP" id="MF_00735">
    <property type="entry name" value="Methyltr_PrmA"/>
    <property type="match status" value="1"/>
</dbReference>
<name>A0ABN0ZCR1_9BACI</name>
<feature type="binding site" evidence="6">
    <location>
        <position position="183"/>
    </location>
    <ligand>
        <name>S-adenosyl-L-methionine</name>
        <dbReference type="ChEBI" id="CHEBI:59789"/>
    </ligand>
</feature>
<keyword evidence="7" id="KW-0689">Ribosomal protein</keyword>
<dbReference type="InterPro" id="IPR004498">
    <property type="entry name" value="Ribosomal_PrmA_MeTrfase"/>
</dbReference>
<dbReference type="GO" id="GO:0032259">
    <property type="term" value="P:methylation"/>
    <property type="evidence" value="ECO:0007669"/>
    <property type="project" value="UniProtKB-KW"/>
</dbReference>
<feature type="binding site" evidence="6">
    <location>
        <position position="162"/>
    </location>
    <ligand>
        <name>S-adenosyl-L-methionine</name>
        <dbReference type="ChEBI" id="CHEBI:59789"/>
    </ligand>
</feature>
<comment type="catalytic activity">
    <reaction evidence="6">
        <text>L-lysyl-[protein] + 3 S-adenosyl-L-methionine = N(6),N(6),N(6)-trimethyl-L-lysyl-[protein] + 3 S-adenosyl-L-homocysteine + 3 H(+)</text>
        <dbReference type="Rhea" id="RHEA:54192"/>
        <dbReference type="Rhea" id="RHEA-COMP:9752"/>
        <dbReference type="Rhea" id="RHEA-COMP:13826"/>
        <dbReference type="ChEBI" id="CHEBI:15378"/>
        <dbReference type="ChEBI" id="CHEBI:29969"/>
        <dbReference type="ChEBI" id="CHEBI:57856"/>
        <dbReference type="ChEBI" id="CHEBI:59789"/>
        <dbReference type="ChEBI" id="CHEBI:61961"/>
    </reaction>
</comment>
<dbReference type="CDD" id="cd02440">
    <property type="entry name" value="AdoMet_MTases"/>
    <property type="match status" value="1"/>
</dbReference>
<evidence type="ECO:0000313" key="7">
    <source>
        <dbReference type="EMBL" id="GAA0443029.1"/>
    </source>
</evidence>
<keyword evidence="2 6" id="KW-0963">Cytoplasm</keyword>
<dbReference type="GO" id="GO:0005840">
    <property type="term" value="C:ribosome"/>
    <property type="evidence" value="ECO:0007669"/>
    <property type="project" value="UniProtKB-KW"/>
</dbReference>
<gene>
    <name evidence="6 7" type="primary">prmA</name>
    <name evidence="7" type="ORF">GCM10008983_20220</name>
</gene>
<dbReference type="InterPro" id="IPR029063">
    <property type="entry name" value="SAM-dependent_MTases_sf"/>
</dbReference>
<evidence type="ECO:0000256" key="2">
    <source>
        <dbReference type="ARBA" id="ARBA00022490"/>
    </source>
</evidence>
<evidence type="ECO:0000256" key="1">
    <source>
        <dbReference type="ARBA" id="ARBA00009741"/>
    </source>
</evidence>
<comment type="subcellular location">
    <subcellularLocation>
        <location evidence="6">Cytoplasm</location>
    </subcellularLocation>
</comment>
<comment type="similarity">
    <text evidence="1 6">Belongs to the methyltransferase superfamily. PrmA family.</text>
</comment>
<dbReference type="InterPro" id="IPR050078">
    <property type="entry name" value="Ribosomal_L11_MeTrfase_PrmA"/>
</dbReference>
<comment type="caution">
    <text evidence="7">The sequence shown here is derived from an EMBL/GenBank/DDBJ whole genome shotgun (WGS) entry which is preliminary data.</text>
</comment>
<keyword evidence="4 6" id="KW-0808">Transferase</keyword>
<keyword evidence="3 6" id="KW-0489">Methyltransferase</keyword>
<dbReference type="EC" id="2.1.1.-" evidence="6"/>
<sequence length="318" mass="34991">MIWSEICIQTTNEAIDPISNILHEHGTNGIAIEDPADLSKERETFFGEVYDLDPADYPADGVYIKAYLSENTYLDKTVDAIKRAINQLQQYGIDLGRNQVTISDINEEDWATAWKKYYKPVKISDKITIIPTWESYQPTSGDEVIIELDPGMAFGTGTHATTVQSIQAIEQYIRKQDVVLDVGCGSGVLSIAAGLLGAGDVHAFDLDDVAVKSTKINAELNQINNKITASQNHLLHDVALRADMVVANILADIIVRLAGDAWNVLKSDGIFIASGIIKDKQQLVQDTLQDTGFRILEVNKMEDWISIVAKKTPNESGA</sequence>
<dbReference type="SUPFAM" id="SSF53335">
    <property type="entry name" value="S-adenosyl-L-methionine-dependent methyltransferases"/>
    <property type="match status" value="1"/>
</dbReference>
<dbReference type="Proteomes" id="UP001501459">
    <property type="component" value="Unassembled WGS sequence"/>
</dbReference>
<dbReference type="PANTHER" id="PTHR43648:SF1">
    <property type="entry name" value="ELECTRON TRANSFER FLAVOPROTEIN BETA SUBUNIT LYSINE METHYLTRANSFERASE"/>
    <property type="match status" value="1"/>
</dbReference>
<dbReference type="GO" id="GO:0008168">
    <property type="term" value="F:methyltransferase activity"/>
    <property type="evidence" value="ECO:0007669"/>
    <property type="project" value="UniProtKB-KW"/>
</dbReference>
<dbReference type="PANTHER" id="PTHR43648">
    <property type="entry name" value="ELECTRON TRANSFER FLAVOPROTEIN BETA SUBUNIT LYSINE METHYLTRANSFERASE"/>
    <property type="match status" value="1"/>
</dbReference>
<organism evidence="7 8">
    <name type="scientific">Lentibacillus halophilus</name>
    <dbReference type="NCBI Taxonomy" id="295065"/>
    <lineage>
        <taxon>Bacteria</taxon>
        <taxon>Bacillati</taxon>
        <taxon>Bacillota</taxon>
        <taxon>Bacilli</taxon>
        <taxon>Bacillales</taxon>
        <taxon>Bacillaceae</taxon>
        <taxon>Lentibacillus</taxon>
    </lineage>
</organism>
<evidence type="ECO:0000256" key="5">
    <source>
        <dbReference type="ARBA" id="ARBA00022691"/>
    </source>
</evidence>
<dbReference type="RefSeq" id="WP_343752759.1">
    <property type="nucleotide sequence ID" value="NZ_BAAADM010000054.1"/>
</dbReference>
<feature type="binding site" evidence="6">
    <location>
        <position position="248"/>
    </location>
    <ligand>
        <name>S-adenosyl-L-methionine</name>
        <dbReference type="ChEBI" id="CHEBI:59789"/>
    </ligand>
</feature>
<protein>
    <recommendedName>
        <fullName evidence="6">Ribosomal protein L11 methyltransferase</fullName>
        <shortName evidence="6">L11 Mtase</shortName>
        <ecNumber evidence="6">2.1.1.-</ecNumber>
    </recommendedName>
</protein>
<dbReference type="EMBL" id="BAAADM010000054">
    <property type="protein sequence ID" value="GAA0443029.1"/>
    <property type="molecule type" value="Genomic_DNA"/>
</dbReference>
<dbReference type="PIRSF" id="PIRSF000401">
    <property type="entry name" value="RPL11_MTase"/>
    <property type="match status" value="1"/>
</dbReference>
<feature type="binding site" evidence="6">
    <location>
        <position position="205"/>
    </location>
    <ligand>
        <name>S-adenosyl-L-methionine</name>
        <dbReference type="ChEBI" id="CHEBI:59789"/>
    </ligand>
</feature>
<evidence type="ECO:0000256" key="6">
    <source>
        <dbReference type="HAMAP-Rule" id="MF_00735"/>
    </source>
</evidence>
<dbReference type="Gene3D" id="3.40.50.150">
    <property type="entry name" value="Vaccinia Virus protein VP39"/>
    <property type="match status" value="1"/>
</dbReference>
<reference evidence="7 8" key="1">
    <citation type="journal article" date="2019" name="Int. J. Syst. Evol. Microbiol.">
        <title>The Global Catalogue of Microorganisms (GCM) 10K type strain sequencing project: providing services to taxonomists for standard genome sequencing and annotation.</title>
        <authorList>
            <consortium name="The Broad Institute Genomics Platform"/>
            <consortium name="The Broad Institute Genome Sequencing Center for Infectious Disease"/>
            <person name="Wu L."/>
            <person name="Ma J."/>
        </authorList>
    </citation>
    <scope>NUCLEOTIDE SEQUENCE [LARGE SCALE GENOMIC DNA]</scope>
    <source>
        <strain evidence="7 8">JCM 12149</strain>
    </source>
</reference>
<dbReference type="Pfam" id="PF06325">
    <property type="entry name" value="PrmA"/>
    <property type="match status" value="1"/>
</dbReference>
<dbReference type="NCBIfam" id="TIGR00406">
    <property type="entry name" value="prmA"/>
    <property type="match status" value="1"/>
</dbReference>
<evidence type="ECO:0000256" key="3">
    <source>
        <dbReference type="ARBA" id="ARBA00022603"/>
    </source>
</evidence>
<keyword evidence="7" id="KW-0687">Ribonucleoprotein</keyword>
<evidence type="ECO:0000313" key="8">
    <source>
        <dbReference type="Proteomes" id="UP001501459"/>
    </source>
</evidence>
<comment type="function">
    <text evidence="6">Methylates ribosomal protein L11.</text>
</comment>
<proteinExistence type="inferred from homology"/>